<sequence length="1571" mass="175772">MSSSPASVQMDEVKRRAQSLLSSSGSAQDVRAEVQTMAGIPLPLSEKYCHLGVEAMLRENMACRNRQEVLESLSRLVKALSILEKYGCNLTSPARPRYWRSVKHNNPVFRTTVDAVKGGRRVLYLYGYTNQQIDGLSFPDEVTEPDTAKVAAVTLEVMTLRAEVDMLIKGTHPHLECFKDIIPFIIQEDQLAGDAVVILPGEEQQADKPQVLALPLKPTQGHGGQPLKPSTGSSAASDCNLCGAPSSLVCQSCDNQHFCDACDDLFHRHPSRDSHKRDKIQKTNQVICTICGISAVHAQCSTCVQRLCENCDKLFHSHPDRKGHDRTIITPAKTSSPSLSPWECAHCTTVNEMRAVLCMTCERPRLATAASTVQESPMSLATSPNTEWQCKSCTVVNQGSSILCEVCERPRLATRPPVAPVLSSPGSLSDSGTKWMCQFCTYVNTNPTVVCEMCNLSSKDSAGVSLPQSLEQTPSSTKDQPQLGVRPRPKARVDVEVKRQKMMREDGLFLIHQIREAEKLGVSAEEVYAAICMCGSSNTNPCDWLKSELPHLLDEICAMAASVQLNYKAGDPGIQPMVERDGGDAEPSSPNVTGEGVKLSRAEAKLAWLSAGGDTDRAVRQLLRDRKRKMKELHSLGFRDVLKCEEALRLSGGEVKGALSLLQRPLLEPFHQRIWTDQPEPPIDPKHPDKQRMCRRLLALYDLPSWGRCELVLSLLQEPDATYSLEDVVQAVKESHDKDFIKRLLINECPICLSIFPRSKMQSLTSCQCSVCHECFGQHFTIAVKEKHIRDMVCPVCGEPDINDPEQLDSYFSTLDIQLRVCLELDVYELFHKKLTEHALMKDPKFLWCCHCTSGFINDGDQLKVTCPSCRRSFCAQCKKPWEPQHQDLSCEQFQQWKRDNDPEYQRQGLAGFLRDNGITCPHCRFQYALTKGGCMHFSCSQCRYQFCSGCNNPYHKTACKTAHCSYTGLHAHHPRDCLFYLRDWEPPRLQALLQRSGVEFNTDPSNGTQTDACCVMEQKDEAGQQIDSPCGLQTQPGQAGLCEKHYREYLVSLINAHSLDPSPLYEANELIRACERYQVDTQRAENEDDNVYHARLLKKLMERRQPRQPPAPQTLTGCRHRGGNATERVMVAGRMRSTRRLRSWIVEQVSSGKYPGLVWDDDAKTMFRIPWKHAGKQDFRKDEDAAIFKAWAEFKGKLTDGGQDNPASWKTRLRCALNKSPEFSEVMERAQLDITEPYKVYRLVPINEQGVVVPEKKCRVKAAKRPKRRRRSTDSESSDDSEVKQIKTEEATSQLCVEDIVLWSGIPVQTEEPAQHAATIQGDVNEIRLDVRIEESVPAPAGVQDSFNVVIHYLGQEVLKRQIQSTDLKIMYLPPSPVPPTPAALKGGFPRIPLPEPPSTLPAVPELQALFTLLPFMEKGVALTATPRGVYGKRFCQGRVFWTGPHTTTGLHKMERNTEPVMLFSKDCFKQQLDHFRLNGGEPPQSGVTLCFGEELSHTEDPSRKLIIVQVNITFPWAEQQVQNVQNVQSVFDSFSSLYTLASQSPQGEITLNLIAVPSPDSEAITCGSV</sequence>
<dbReference type="CDD" id="cd20337">
    <property type="entry name" value="BRcat_RBR_HOIP"/>
    <property type="match status" value="1"/>
</dbReference>
<dbReference type="PRINTS" id="PR00267">
    <property type="entry name" value="INTFRNREGFCT"/>
</dbReference>
<comment type="similarity">
    <text evidence="2">Belongs to the RBR family.</text>
</comment>
<name>A0A6A5DNU1_PERFL</name>
<keyword evidence="4" id="KW-0479">Metal-binding</keyword>
<dbReference type="Gene3D" id="1.20.120.1750">
    <property type="match status" value="1"/>
</dbReference>
<dbReference type="SMART" id="SM01243">
    <property type="entry name" value="IRF-3"/>
    <property type="match status" value="1"/>
</dbReference>
<dbReference type="CDD" id="cd19815">
    <property type="entry name" value="Bbox1_HOIP"/>
    <property type="match status" value="1"/>
</dbReference>
<dbReference type="SMART" id="SM00547">
    <property type="entry name" value="ZnF_RBZ"/>
    <property type="match status" value="3"/>
</dbReference>
<dbReference type="Gene3D" id="3.30.40.10">
    <property type="entry name" value="Zinc/RING finger domain, C3HC4 (zinc finger)"/>
    <property type="match status" value="1"/>
</dbReference>
<dbReference type="InterPro" id="IPR001876">
    <property type="entry name" value="Znf_RanBP2"/>
</dbReference>
<dbReference type="Gene3D" id="1.10.10.10">
    <property type="entry name" value="Winged helix-like DNA-binding domain superfamily/Winged helix DNA-binding domain"/>
    <property type="match status" value="1"/>
</dbReference>
<evidence type="ECO:0000256" key="12">
    <source>
        <dbReference type="ARBA" id="ARBA00023163"/>
    </source>
</evidence>
<evidence type="ECO:0000256" key="5">
    <source>
        <dbReference type="ARBA" id="ARBA00022737"/>
    </source>
</evidence>
<dbReference type="InterPro" id="IPR047542">
    <property type="entry name" value="Rcat_RBR_RNF31-like"/>
</dbReference>
<keyword evidence="13" id="KW-0539">Nucleus</keyword>
<keyword evidence="10" id="KW-0238">DNA-binding</keyword>
<dbReference type="PROSITE" id="PS50119">
    <property type="entry name" value="ZF_BBOX"/>
    <property type="match status" value="1"/>
</dbReference>
<dbReference type="InterPro" id="IPR019817">
    <property type="entry name" value="Interferon_reg_fac_CS"/>
</dbReference>
<dbReference type="GO" id="GO:0061630">
    <property type="term" value="F:ubiquitin protein ligase activity"/>
    <property type="evidence" value="ECO:0007669"/>
    <property type="project" value="TreeGrafter"/>
</dbReference>
<feature type="compositionally biased region" description="Basic residues" evidence="15">
    <location>
        <begin position="1263"/>
        <end position="1272"/>
    </location>
</feature>
<dbReference type="SUPFAM" id="SSF49879">
    <property type="entry name" value="SMAD/FHA domain"/>
    <property type="match status" value="1"/>
</dbReference>
<dbReference type="Gene3D" id="1.10.8.10">
    <property type="entry name" value="DNA helicase RuvA subunit, C-terminal domain"/>
    <property type="match status" value="1"/>
</dbReference>
<dbReference type="GO" id="GO:0097039">
    <property type="term" value="P:protein linear polyubiquitination"/>
    <property type="evidence" value="ECO:0007669"/>
    <property type="project" value="TreeGrafter"/>
</dbReference>
<dbReference type="Pfam" id="PF16678">
    <property type="entry name" value="UBA_HOIP"/>
    <property type="match status" value="1"/>
</dbReference>
<dbReference type="GO" id="GO:0045944">
    <property type="term" value="P:positive regulation of transcription by RNA polymerase II"/>
    <property type="evidence" value="ECO:0007669"/>
    <property type="project" value="UniProtKB-ARBA"/>
</dbReference>
<dbReference type="SMART" id="SM00348">
    <property type="entry name" value="IRF"/>
    <property type="match status" value="1"/>
</dbReference>
<evidence type="ECO:0000256" key="6">
    <source>
        <dbReference type="ARBA" id="ARBA00022771"/>
    </source>
</evidence>
<gene>
    <name evidence="21" type="ORF">PFLUV_G00258550</name>
</gene>
<dbReference type="InterPro" id="IPR032065">
    <property type="entry name" value="RNF31-UBA"/>
</dbReference>
<dbReference type="GO" id="GO:0070530">
    <property type="term" value="F:K63-linked polyubiquitin modification-dependent protein binding"/>
    <property type="evidence" value="ECO:0007669"/>
    <property type="project" value="TreeGrafter"/>
</dbReference>
<feature type="domain" description="RING-type" evidence="16">
    <location>
        <begin position="749"/>
        <end position="797"/>
    </location>
</feature>
<evidence type="ECO:0000313" key="21">
    <source>
        <dbReference type="EMBL" id="KAF1373257.1"/>
    </source>
</evidence>
<keyword evidence="9" id="KW-0805">Transcription regulation</keyword>
<evidence type="ECO:0000259" key="17">
    <source>
        <dbReference type="PROSITE" id="PS50119"/>
    </source>
</evidence>
<dbReference type="Pfam" id="PF09409">
    <property type="entry name" value="PUB"/>
    <property type="match status" value="1"/>
</dbReference>
<dbReference type="CDD" id="cd00103">
    <property type="entry name" value="IRF"/>
    <property type="match status" value="1"/>
</dbReference>
<dbReference type="PROSITE" id="PS00601">
    <property type="entry name" value="IRF_1"/>
    <property type="match status" value="1"/>
</dbReference>
<evidence type="ECO:0000259" key="19">
    <source>
        <dbReference type="PROSITE" id="PS51507"/>
    </source>
</evidence>
<dbReference type="GO" id="GO:0003700">
    <property type="term" value="F:DNA-binding transcription factor activity"/>
    <property type="evidence" value="ECO:0007669"/>
    <property type="project" value="InterPro"/>
</dbReference>
<dbReference type="EMBL" id="VHII01000022">
    <property type="protein sequence ID" value="KAF1373257.1"/>
    <property type="molecule type" value="Genomic_DNA"/>
</dbReference>
<proteinExistence type="inferred from homology"/>
<dbReference type="Pfam" id="PF25163">
    <property type="entry name" value="UBA_RNF31"/>
    <property type="match status" value="1"/>
</dbReference>
<dbReference type="InterPro" id="IPR047543">
    <property type="entry name" value="Bbox1_RNF31-like"/>
</dbReference>
<dbReference type="Pfam" id="PF18091">
    <property type="entry name" value="E3_UbLigase_RBR"/>
    <property type="match status" value="1"/>
</dbReference>
<dbReference type="Gene3D" id="6.10.140.1100">
    <property type="match status" value="1"/>
</dbReference>
<dbReference type="GO" id="GO:1990450">
    <property type="term" value="F:linear polyubiquitin binding"/>
    <property type="evidence" value="ECO:0007669"/>
    <property type="project" value="TreeGrafter"/>
</dbReference>
<evidence type="ECO:0000313" key="22">
    <source>
        <dbReference type="Proteomes" id="UP000465112"/>
    </source>
</evidence>
<feature type="domain" description="RanBP2-type" evidence="18">
    <location>
        <begin position="383"/>
        <end position="413"/>
    </location>
</feature>
<comment type="subcellular location">
    <subcellularLocation>
        <location evidence="1">Nucleus</location>
    </subcellularLocation>
</comment>
<dbReference type="PROSITE" id="PS01358">
    <property type="entry name" value="ZF_RANBP2_1"/>
    <property type="match status" value="3"/>
</dbReference>
<dbReference type="PROSITE" id="PS50089">
    <property type="entry name" value="ZF_RING_2"/>
    <property type="match status" value="1"/>
</dbReference>
<dbReference type="InterPro" id="IPR036339">
    <property type="entry name" value="PUB-like_dom_sf"/>
</dbReference>
<dbReference type="Gene3D" id="1.20.58.2190">
    <property type="match status" value="1"/>
</dbReference>
<evidence type="ECO:0000256" key="10">
    <source>
        <dbReference type="ARBA" id="ARBA00023125"/>
    </source>
</evidence>
<dbReference type="FunFam" id="1.10.10.10:FF:000041">
    <property type="entry name" value="Interferon regulatory factor 4"/>
    <property type="match status" value="1"/>
</dbReference>
<feature type="region of interest" description="Disordered" evidence="15">
    <location>
        <begin position="1"/>
        <end position="21"/>
    </location>
</feature>
<evidence type="ECO:0000259" key="20">
    <source>
        <dbReference type="PROSITE" id="PS51873"/>
    </source>
</evidence>
<evidence type="ECO:0000256" key="3">
    <source>
        <dbReference type="ARBA" id="ARBA00022679"/>
    </source>
</evidence>
<dbReference type="PROSITE" id="PS50199">
    <property type="entry name" value="ZF_RANBP2_2"/>
    <property type="match status" value="2"/>
</dbReference>
<keyword evidence="22" id="KW-1185">Reference proteome</keyword>
<dbReference type="SUPFAM" id="SSF143503">
    <property type="entry name" value="PUG domain-like"/>
    <property type="match status" value="1"/>
</dbReference>
<dbReference type="InterPro" id="IPR036390">
    <property type="entry name" value="WH_DNA-bd_sf"/>
</dbReference>
<dbReference type="SMART" id="SM00647">
    <property type="entry name" value="IBR"/>
    <property type="match status" value="2"/>
</dbReference>
<evidence type="ECO:0000256" key="7">
    <source>
        <dbReference type="ARBA" id="ARBA00022786"/>
    </source>
</evidence>
<keyword evidence="7" id="KW-0833">Ubl conjugation pathway</keyword>
<evidence type="ECO:0000256" key="13">
    <source>
        <dbReference type="ARBA" id="ARBA00023242"/>
    </source>
</evidence>
<dbReference type="InterPro" id="IPR001346">
    <property type="entry name" value="Interferon_reg_fact_DNA-bd_dom"/>
</dbReference>
<keyword evidence="6 14" id="KW-0863">Zinc-finger</keyword>
<dbReference type="Gene3D" id="2.60.200.10">
    <property type="match status" value="1"/>
</dbReference>
<evidence type="ECO:0000259" key="18">
    <source>
        <dbReference type="PROSITE" id="PS50199"/>
    </source>
</evidence>
<evidence type="ECO:0000256" key="9">
    <source>
        <dbReference type="ARBA" id="ARBA00023015"/>
    </source>
</evidence>
<evidence type="ECO:0000256" key="14">
    <source>
        <dbReference type="PROSITE-ProRule" id="PRU00322"/>
    </source>
</evidence>
<dbReference type="CDD" id="cd16631">
    <property type="entry name" value="mRING-HC-C4C4_RBR_HOIP"/>
    <property type="match status" value="1"/>
</dbReference>
<dbReference type="InterPro" id="IPR057426">
    <property type="entry name" value="RNF31_UBA_3"/>
</dbReference>
<dbReference type="InterPro" id="IPR013083">
    <property type="entry name" value="Znf_RING/FYVE/PHD"/>
</dbReference>
<dbReference type="Pfam" id="PF00605">
    <property type="entry name" value="IRF"/>
    <property type="match status" value="1"/>
</dbReference>
<dbReference type="InterPro" id="IPR026254">
    <property type="entry name" value="RNF31-like"/>
</dbReference>
<dbReference type="PANTHER" id="PTHR16004:SF5">
    <property type="entry name" value="E3 UBIQUITIN-PROTEIN LIGASE RNF31"/>
    <property type="match status" value="1"/>
</dbReference>
<dbReference type="PANTHER" id="PTHR16004">
    <property type="entry name" value="RING FINGER PROTEIN 31-RELATED"/>
    <property type="match status" value="1"/>
</dbReference>
<feature type="domain" description="B box-type" evidence="17">
    <location>
        <begin position="283"/>
        <end position="329"/>
    </location>
</feature>
<dbReference type="CDD" id="cd20351">
    <property type="entry name" value="Rcat_RBR_HOIP"/>
    <property type="match status" value="1"/>
</dbReference>
<dbReference type="InterPro" id="IPR047541">
    <property type="entry name" value="RNF31_RBR_mRING-HC-like"/>
</dbReference>
<feature type="domain" description="RanBP2-type" evidence="18">
    <location>
        <begin position="338"/>
        <end position="367"/>
    </location>
</feature>
<dbReference type="Proteomes" id="UP000465112">
    <property type="component" value="Chromosome 22"/>
</dbReference>
<organism evidence="21 22">
    <name type="scientific">Perca fluviatilis</name>
    <name type="common">European perch</name>
    <dbReference type="NCBI Taxonomy" id="8168"/>
    <lineage>
        <taxon>Eukaryota</taxon>
        <taxon>Metazoa</taxon>
        <taxon>Chordata</taxon>
        <taxon>Craniata</taxon>
        <taxon>Vertebrata</taxon>
        <taxon>Euteleostomi</taxon>
        <taxon>Actinopterygii</taxon>
        <taxon>Neopterygii</taxon>
        <taxon>Teleostei</taxon>
        <taxon>Neoteleostei</taxon>
        <taxon>Acanthomorphata</taxon>
        <taxon>Eupercaria</taxon>
        <taxon>Perciformes</taxon>
        <taxon>Percoidei</taxon>
        <taxon>Percidae</taxon>
        <taxon>Percinae</taxon>
        <taxon>Perca</taxon>
    </lineage>
</organism>
<dbReference type="GO" id="GO:0036435">
    <property type="term" value="F:K48-linked polyubiquitin modification-dependent protein binding"/>
    <property type="evidence" value="ECO:0007669"/>
    <property type="project" value="TreeGrafter"/>
</dbReference>
<dbReference type="FunFam" id="2.60.200.10:FF:000019">
    <property type="entry name" value="Interferon regulatory factor 9"/>
    <property type="match status" value="1"/>
</dbReference>
<dbReference type="InterPro" id="IPR018997">
    <property type="entry name" value="PUB_domain"/>
</dbReference>
<keyword evidence="5" id="KW-0677">Repeat</keyword>
<dbReference type="PROSITE" id="PS51873">
    <property type="entry name" value="TRIAD"/>
    <property type="match status" value="1"/>
</dbReference>
<dbReference type="InterPro" id="IPR001841">
    <property type="entry name" value="Znf_RING"/>
</dbReference>
<dbReference type="InterPro" id="IPR017855">
    <property type="entry name" value="SMAD-like_dom_sf"/>
</dbReference>
<evidence type="ECO:0000256" key="8">
    <source>
        <dbReference type="ARBA" id="ARBA00022833"/>
    </source>
</evidence>
<dbReference type="SUPFAM" id="SSF46785">
    <property type="entry name" value="Winged helix' DNA-binding domain"/>
    <property type="match status" value="1"/>
</dbReference>
<keyword evidence="12" id="KW-0804">Transcription</keyword>
<dbReference type="SUPFAM" id="SSF90209">
    <property type="entry name" value="Ran binding protein zinc finger-like"/>
    <property type="match status" value="1"/>
</dbReference>
<feature type="domain" description="RING-type" evidence="20">
    <location>
        <begin position="745"/>
        <end position="977"/>
    </location>
</feature>
<feature type="region of interest" description="Disordered" evidence="15">
    <location>
        <begin position="465"/>
        <end position="490"/>
    </location>
</feature>
<evidence type="ECO:0000256" key="15">
    <source>
        <dbReference type="SAM" id="MobiDB-lite"/>
    </source>
</evidence>
<feature type="region of interest" description="Disordered" evidence="15">
    <location>
        <begin position="1263"/>
        <end position="1287"/>
    </location>
</feature>
<dbReference type="InterPro" id="IPR019471">
    <property type="entry name" value="Interferon_reg_factor-3"/>
</dbReference>
<dbReference type="GO" id="GO:0071797">
    <property type="term" value="C:LUBAC complex"/>
    <property type="evidence" value="ECO:0007669"/>
    <property type="project" value="InterPro"/>
</dbReference>
<dbReference type="SUPFAM" id="SSF57850">
    <property type="entry name" value="RING/U-box"/>
    <property type="match status" value="2"/>
</dbReference>
<dbReference type="GO" id="GO:0000976">
    <property type="term" value="F:transcription cis-regulatory region binding"/>
    <property type="evidence" value="ECO:0007669"/>
    <property type="project" value="InterPro"/>
</dbReference>
<dbReference type="InterPro" id="IPR044066">
    <property type="entry name" value="TRIAD_supradom"/>
</dbReference>
<keyword evidence="3" id="KW-0808">Transferase</keyword>
<accession>A0A6A5DNU1</accession>
<evidence type="ECO:0000256" key="2">
    <source>
        <dbReference type="ARBA" id="ARBA00008278"/>
    </source>
</evidence>
<keyword evidence="11" id="KW-0010">Activator</keyword>
<feature type="domain" description="IRF tryptophan pentad repeat" evidence="19">
    <location>
        <begin position="1139"/>
        <end position="1246"/>
    </location>
</feature>
<dbReference type="InterPro" id="IPR008984">
    <property type="entry name" value="SMAD_FHA_dom_sf"/>
</dbReference>
<evidence type="ECO:0000256" key="1">
    <source>
        <dbReference type="ARBA" id="ARBA00004123"/>
    </source>
</evidence>
<dbReference type="InterPro" id="IPR041031">
    <property type="entry name" value="RNF31_C"/>
</dbReference>
<dbReference type="GO" id="GO:0005634">
    <property type="term" value="C:nucleus"/>
    <property type="evidence" value="ECO:0007669"/>
    <property type="project" value="UniProtKB-SubCell"/>
</dbReference>
<reference evidence="21 22" key="1">
    <citation type="submission" date="2019-06" db="EMBL/GenBank/DDBJ databases">
        <title>A chromosome-scale genome assembly of the European perch, Perca fluviatilis.</title>
        <authorList>
            <person name="Roques C."/>
            <person name="Zahm M."/>
            <person name="Cabau C."/>
            <person name="Klopp C."/>
            <person name="Bouchez O."/>
            <person name="Donnadieu C."/>
            <person name="Kuhl H."/>
            <person name="Gislard M."/>
            <person name="Guendouz S."/>
            <person name="Journot L."/>
            <person name="Haffray P."/>
            <person name="Bestin A."/>
            <person name="Morvezen R."/>
            <person name="Feron R."/>
            <person name="Wen M."/>
            <person name="Jouanno E."/>
            <person name="Herpin A."/>
            <person name="Schartl M."/>
            <person name="Postlethwait J."/>
            <person name="Schaerlinger B."/>
            <person name="Chardard D."/>
            <person name="Lecocq T."/>
            <person name="Poncet C."/>
            <person name="Jaffrelo L."/>
            <person name="Lampietro C."/>
            <person name="Guiguen Y."/>
        </authorList>
    </citation>
    <scope>NUCLEOTIDE SEQUENCE [LARGE SCALE GENOMIC DNA]</scope>
    <source>
        <tissue evidence="21">Blood</tissue>
    </source>
</reference>
<dbReference type="InterPro" id="IPR047540">
    <property type="entry name" value="BRcat_RBR_RNF31-like"/>
</dbReference>
<evidence type="ECO:0000256" key="11">
    <source>
        <dbReference type="ARBA" id="ARBA00023159"/>
    </source>
</evidence>
<dbReference type="InterPro" id="IPR036388">
    <property type="entry name" value="WH-like_DNA-bd_sf"/>
</dbReference>
<dbReference type="InterPro" id="IPR002867">
    <property type="entry name" value="IBR_dom"/>
</dbReference>
<dbReference type="InterPro" id="IPR036443">
    <property type="entry name" value="Znf_RanBP2_sf"/>
</dbReference>
<dbReference type="InterPro" id="IPR000315">
    <property type="entry name" value="Znf_B-box"/>
</dbReference>
<protein>
    <submittedName>
        <fullName evidence="21">Uncharacterized protein</fullName>
    </submittedName>
</protein>
<dbReference type="Pfam" id="PF22191">
    <property type="entry name" value="IBR_1"/>
    <property type="match status" value="2"/>
</dbReference>
<evidence type="ECO:0000259" key="16">
    <source>
        <dbReference type="PROSITE" id="PS50089"/>
    </source>
</evidence>
<comment type="caution">
    <text evidence="21">The sequence shown here is derived from an EMBL/GenBank/DDBJ whole genome shotgun (WGS) entry which is preliminary data.</text>
</comment>
<evidence type="ECO:0000256" key="4">
    <source>
        <dbReference type="ARBA" id="ARBA00022723"/>
    </source>
</evidence>
<feature type="compositionally biased region" description="Polar residues" evidence="15">
    <location>
        <begin position="465"/>
        <end position="480"/>
    </location>
</feature>
<dbReference type="GO" id="GO:0008270">
    <property type="term" value="F:zinc ion binding"/>
    <property type="evidence" value="ECO:0007669"/>
    <property type="project" value="UniProtKB-KW"/>
</dbReference>
<dbReference type="PROSITE" id="PS51507">
    <property type="entry name" value="IRF_2"/>
    <property type="match status" value="1"/>
</dbReference>
<dbReference type="Gene3D" id="4.10.1060.10">
    <property type="entry name" value="Zinc finger, RanBP2-type"/>
    <property type="match status" value="1"/>
</dbReference>
<dbReference type="Pfam" id="PF10401">
    <property type="entry name" value="IRF-3"/>
    <property type="match status" value="1"/>
</dbReference>
<keyword evidence="8" id="KW-0862">Zinc</keyword>